<protein>
    <submittedName>
        <fullName evidence="1">Uncharacterized protein</fullName>
    </submittedName>
</protein>
<accession>A0ACB9KXM8</accession>
<name>A0ACB9KXM8_9MYRT</name>
<gene>
    <name evidence="1" type="ORF">MLD38_037916</name>
</gene>
<reference evidence="2" key="1">
    <citation type="journal article" date="2023" name="Front. Plant Sci.">
        <title>Chromosomal-level genome assembly of Melastoma candidum provides insights into trichome evolution.</title>
        <authorList>
            <person name="Zhong Y."/>
            <person name="Wu W."/>
            <person name="Sun C."/>
            <person name="Zou P."/>
            <person name="Liu Y."/>
            <person name="Dai S."/>
            <person name="Zhou R."/>
        </authorList>
    </citation>
    <scope>NUCLEOTIDE SEQUENCE [LARGE SCALE GENOMIC DNA]</scope>
</reference>
<evidence type="ECO:0000313" key="1">
    <source>
        <dbReference type="EMBL" id="KAI4302132.1"/>
    </source>
</evidence>
<comment type="caution">
    <text evidence="1">The sequence shown here is derived from an EMBL/GenBank/DDBJ whole genome shotgun (WGS) entry which is preliminary data.</text>
</comment>
<evidence type="ECO:0000313" key="2">
    <source>
        <dbReference type="Proteomes" id="UP001057402"/>
    </source>
</evidence>
<organism evidence="1 2">
    <name type="scientific">Melastoma candidum</name>
    <dbReference type="NCBI Taxonomy" id="119954"/>
    <lineage>
        <taxon>Eukaryota</taxon>
        <taxon>Viridiplantae</taxon>
        <taxon>Streptophyta</taxon>
        <taxon>Embryophyta</taxon>
        <taxon>Tracheophyta</taxon>
        <taxon>Spermatophyta</taxon>
        <taxon>Magnoliopsida</taxon>
        <taxon>eudicotyledons</taxon>
        <taxon>Gunneridae</taxon>
        <taxon>Pentapetalae</taxon>
        <taxon>rosids</taxon>
        <taxon>malvids</taxon>
        <taxon>Myrtales</taxon>
        <taxon>Melastomataceae</taxon>
        <taxon>Melastomatoideae</taxon>
        <taxon>Melastomateae</taxon>
        <taxon>Melastoma</taxon>
    </lineage>
</organism>
<dbReference type="Proteomes" id="UP001057402">
    <property type="component" value="Chromosome 12"/>
</dbReference>
<proteinExistence type="predicted"/>
<keyword evidence="2" id="KW-1185">Reference proteome</keyword>
<sequence length="285" mass="32721">MHRSFLHSLHPEARSTAGCRPPPASITTTETLSFSSPPLQHLLVPIPLPADSPGATKMVDSEAPDEAESGSEDEHEDCSLPCAKKRRLAANQVQFLERSFEVDNKLEPERKARLAKQLGLQPRQVTIWFQNRRARYKTKQLEKDYDSLKDKFDELRADYDRLIREGDNLRQQLASLKEKLLEREREKEATVSAGIGTAKSDIVDSDSPRLLGDLWLETANSPSHFFNPENHSDGLSQDEEEEPFNQRLRVFPKLELENGYEDFQFTSPCRIEFSYGENQFWGWPY</sequence>
<dbReference type="EMBL" id="CM042891">
    <property type="protein sequence ID" value="KAI4302132.1"/>
    <property type="molecule type" value="Genomic_DNA"/>
</dbReference>